<protein>
    <submittedName>
        <fullName evidence="2">Uncharacterized protein</fullName>
    </submittedName>
</protein>
<dbReference type="Proteomes" id="UP001190700">
    <property type="component" value="Unassembled WGS sequence"/>
</dbReference>
<dbReference type="EMBL" id="LGRX02034516">
    <property type="protein sequence ID" value="KAK3237594.1"/>
    <property type="molecule type" value="Genomic_DNA"/>
</dbReference>
<reference evidence="2 3" key="1">
    <citation type="journal article" date="2015" name="Genome Biol. Evol.">
        <title>Comparative Genomics of a Bacterivorous Green Alga Reveals Evolutionary Causalities and Consequences of Phago-Mixotrophic Mode of Nutrition.</title>
        <authorList>
            <person name="Burns J.A."/>
            <person name="Paasch A."/>
            <person name="Narechania A."/>
            <person name="Kim E."/>
        </authorList>
    </citation>
    <scope>NUCLEOTIDE SEQUENCE [LARGE SCALE GENOMIC DNA]</scope>
    <source>
        <strain evidence="2 3">PLY_AMNH</strain>
    </source>
</reference>
<gene>
    <name evidence="2" type="ORF">CYMTET_52340</name>
</gene>
<feature type="region of interest" description="Disordered" evidence="1">
    <location>
        <begin position="1"/>
        <end position="51"/>
    </location>
</feature>
<name>A0AAE0ERF6_9CHLO</name>
<keyword evidence="3" id="KW-1185">Reference proteome</keyword>
<comment type="caution">
    <text evidence="2">The sequence shown here is derived from an EMBL/GenBank/DDBJ whole genome shotgun (WGS) entry which is preliminary data.</text>
</comment>
<evidence type="ECO:0000313" key="3">
    <source>
        <dbReference type="Proteomes" id="UP001190700"/>
    </source>
</evidence>
<feature type="region of interest" description="Disordered" evidence="1">
    <location>
        <begin position="90"/>
        <end position="120"/>
    </location>
</feature>
<feature type="compositionally biased region" description="Acidic residues" evidence="1">
    <location>
        <begin position="98"/>
        <end position="120"/>
    </location>
</feature>
<sequence>MESQLEMYGGMVHQAPLKGAVSNDSRSNPARVEVPRQAIESSTNRLPDIKSGFSRSLTSAARLIGMNKEPSVVANDPLLLNHSSVSALVQSDPLLFKDDEEEDDDEETETEFDSDEDGPL</sequence>
<proteinExistence type="predicted"/>
<dbReference type="AlphaFoldDB" id="A0AAE0ERF6"/>
<organism evidence="2 3">
    <name type="scientific">Cymbomonas tetramitiformis</name>
    <dbReference type="NCBI Taxonomy" id="36881"/>
    <lineage>
        <taxon>Eukaryota</taxon>
        <taxon>Viridiplantae</taxon>
        <taxon>Chlorophyta</taxon>
        <taxon>Pyramimonadophyceae</taxon>
        <taxon>Pyramimonadales</taxon>
        <taxon>Pyramimonadaceae</taxon>
        <taxon>Cymbomonas</taxon>
    </lineage>
</organism>
<accession>A0AAE0ERF6</accession>
<evidence type="ECO:0000313" key="2">
    <source>
        <dbReference type="EMBL" id="KAK3237594.1"/>
    </source>
</evidence>
<evidence type="ECO:0000256" key="1">
    <source>
        <dbReference type="SAM" id="MobiDB-lite"/>
    </source>
</evidence>